<dbReference type="FunFam" id="2.60.40.60:FF:000018">
    <property type="entry name" value="Protocadherin gamma c3"/>
    <property type="match status" value="1"/>
</dbReference>
<dbReference type="InterPro" id="IPR002126">
    <property type="entry name" value="Cadherin-like_dom"/>
</dbReference>
<feature type="transmembrane region" description="Helical" evidence="14">
    <location>
        <begin position="12"/>
        <end position="34"/>
    </location>
</feature>
<evidence type="ECO:0000259" key="15">
    <source>
        <dbReference type="PROSITE" id="PS50268"/>
    </source>
</evidence>
<sequence length="818" mass="87222">PSGKQGMEVRSGLGWAGAGRVSLLAVLLCLWWRAAAERVRYSIPEELGRGSLVGPLARDLGLSADELPARKLRIVAGDEKQYFSLEEDNTNLRVNDRIDRESICGAVSPCVLSLEAVVENPFDMFHVSVTIQDINDNAPQFNREFVTIEIIESTPPGTRFPLGSGRDPDIGVNSLQSYELTPNPLFSLLVRESPDGTKHAELVLEKFLDREKQRNHHLILTAVDGGDPIRSGTAQIKINVTDANDNPPVFTKDLYKVRLMENLPEGSFAFQVKATDNDEGTNAEITYSFSDIAKSVRQLFTLDPRTGDVKVTGLLDYEERKYFEASVEGKDGGGLTAHAKVHIDIIDVNDNAPTLSLLPILNPIPEDSVPSTVVAVINVRDRDSGENGEVSCKMDGNLPFRLETSSENTYKLITASPLDRENVSAYNITITATDHGRPALSSSTEVVLEVSDVNDNAPVFEEAEYSAYVAENNAAGALVVRVQARDADAGANGRVSYWLAGGSAGAAGAAALVSVEARSGALYAQRSLDYEQCREFAVAVRAQDGGSPARSSTATVRVFVLDRNDNAPRVLWPAVAPGEAPGGAPTPFEMVPRSAEAGYLVAKVVAVDADAGRNAWLSYELVQASEASLFRVGLHSGEVRTARAVSERDAAKQRVVAVVKDHGQPALSATATLHVVLAESLQEALPELSERAAGGEAAAGELQFYLVLALALLSALFLLSVALAVLARLRRAGPPGVLRCLGAQRFSVAGAAFPADFCEGTLPYSYNLCVAAPARAVPEAAWPPPPVPIVSAEELLGGDSCEKPSPNNSAVTGEPPGD</sequence>
<dbReference type="FunFam" id="2.60.40.60:FF:000006">
    <property type="entry name" value="Protocadherin alpha 2"/>
    <property type="match status" value="1"/>
</dbReference>
<dbReference type="InterPro" id="IPR020894">
    <property type="entry name" value="Cadherin_CS"/>
</dbReference>
<accession>A0A7K5KWZ8</accession>
<feature type="domain" description="Cadherin" evidence="15">
    <location>
        <begin position="591"/>
        <end position="688"/>
    </location>
</feature>
<dbReference type="InterPro" id="IPR015919">
    <property type="entry name" value="Cadherin-like_sf"/>
</dbReference>
<dbReference type="InterPro" id="IPR013164">
    <property type="entry name" value="Cadherin_N"/>
</dbReference>
<keyword evidence="17" id="KW-1185">Reference proteome</keyword>
<dbReference type="CDD" id="cd11304">
    <property type="entry name" value="Cadherin_repeat"/>
    <property type="match status" value="6"/>
</dbReference>
<dbReference type="SMART" id="SM00112">
    <property type="entry name" value="CA"/>
    <property type="match status" value="6"/>
</dbReference>
<dbReference type="Pfam" id="PF08266">
    <property type="entry name" value="Cadherin_2"/>
    <property type="match status" value="1"/>
</dbReference>
<evidence type="ECO:0000256" key="1">
    <source>
        <dbReference type="ARBA" id="ARBA00003436"/>
    </source>
</evidence>
<name>A0A7K5KWZ8_VIRAL</name>
<comment type="function">
    <text evidence="1">Potential calcium-dependent cell-adhesion protein. May be involved in the establishment and maintenance of specific neuronal connections in the brain.</text>
</comment>
<keyword evidence="3" id="KW-1003">Cell membrane</keyword>
<dbReference type="Gene3D" id="2.60.40.60">
    <property type="entry name" value="Cadherins"/>
    <property type="match status" value="6"/>
</dbReference>
<evidence type="ECO:0000256" key="13">
    <source>
        <dbReference type="SAM" id="MobiDB-lite"/>
    </source>
</evidence>
<dbReference type="FunFam" id="2.60.40.60:FF:000129">
    <property type="entry name" value="protocadherin alpha-C2 isoform X1"/>
    <property type="match status" value="1"/>
</dbReference>
<evidence type="ECO:0000313" key="17">
    <source>
        <dbReference type="Proteomes" id="UP000589495"/>
    </source>
</evidence>
<evidence type="ECO:0000256" key="7">
    <source>
        <dbReference type="ARBA" id="ARBA00022837"/>
    </source>
</evidence>
<dbReference type="Pfam" id="PF16492">
    <property type="entry name" value="Cadherin_C_2"/>
    <property type="match status" value="1"/>
</dbReference>
<dbReference type="GO" id="GO:0005886">
    <property type="term" value="C:plasma membrane"/>
    <property type="evidence" value="ECO:0007669"/>
    <property type="project" value="UniProtKB-SubCell"/>
</dbReference>
<evidence type="ECO:0000256" key="9">
    <source>
        <dbReference type="ARBA" id="ARBA00022989"/>
    </source>
</evidence>
<dbReference type="FunFam" id="2.60.40.60:FF:000001">
    <property type="entry name" value="Protocadherin alpha 2"/>
    <property type="match status" value="1"/>
</dbReference>
<dbReference type="PROSITE" id="PS50268">
    <property type="entry name" value="CADHERIN_2"/>
    <property type="match status" value="6"/>
</dbReference>
<feature type="domain" description="Cadherin" evidence="15">
    <location>
        <begin position="35"/>
        <end position="141"/>
    </location>
</feature>
<evidence type="ECO:0000256" key="3">
    <source>
        <dbReference type="ARBA" id="ARBA00022475"/>
    </source>
</evidence>
<evidence type="ECO:0000256" key="14">
    <source>
        <dbReference type="SAM" id="Phobius"/>
    </source>
</evidence>
<keyword evidence="6" id="KW-0677">Repeat</keyword>
<feature type="transmembrane region" description="Helical" evidence="14">
    <location>
        <begin position="704"/>
        <end position="729"/>
    </location>
</feature>
<dbReference type="PANTHER" id="PTHR24028:SF73">
    <property type="entry name" value="PROTOCADHERIN GAMMA-B3-RELATED"/>
    <property type="match status" value="1"/>
</dbReference>
<protein>
    <submittedName>
        <fullName evidence="16">PCDGH protein</fullName>
    </submittedName>
</protein>
<comment type="subcellular location">
    <subcellularLocation>
        <location evidence="2">Cell membrane</location>
        <topology evidence="2">Single-pass type I membrane protein</topology>
    </subcellularLocation>
</comment>
<evidence type="ECO:0000256" key="4">
    <source>
        <dbReference type="ARBA" id="ARBA00022692"/>
    </source>
</evidence>
<dbReference type="Proteomes" id="UP000589495">
    <property type="component" value="Unassembled WGS sequence"/>
</dbReference>
<feature type="domain" description="Cadherin" evidence="15">
    <location>
        <begin position="364"/>
        <end position="460"/>
    </location>
</feature>
<dbReference type="PRINTS" id="PR00205">
    <property type="entry name" value="CADHERIN"/>
</dbReference>
<reference evidence="16 17" key="1">
    <citation type="submission" date="2019-09" db="EMBL/GenBank/DDBJ databases">
        <title>Bird 10,000 Genomes (B10K) Project - Family phase.</title>
        <authorList>
            <person name="Zhang G."/>
        </authorList>
    </citation>
    <scope>NUCLEOTIDE SEQUENCE [LARGE SCALE GENOMIC DNA]</scope>
    <source>
        <strain evidence="16">B10K-DU-001-22</strain>
        <tissue evidence="16">Muscle</tissue>
    </source>
</reference>
<evidence type="ECO:0000256" key="12">
    <source>
        <dbReference type="PROSITE-ProRule" id="PRU00043"/>
    </source>
</evidence>
<evidence type="ECO:0000256" key="6">
    <source>
        <dbReference type="ARBA" id="ARBA00022737"/>
    </source>
</evidence>
<dbReference type="InterPro" id="IPR050174">
    <property type="entry name" value="Protocadherin/Cadherin-CA"/>
</dbReference>
<evidence type="ECO:0000256" key="8">
    <source>
        <dbReference type="ARBA" id="ARBA00022889"/>
    </source>
</evidence>
<dbReference type="SUPFAM" id="SSF49313">
    <property type="entry name" value="Cadherin-like"/>
    <property type="match status" value="6"/>
</dbReference>
<feature type="non-terminal residue" evidence="16">
    <location>
        <position position="1"/>
    </location>
</feature>
<keyword evidence="4 14" id="KW-0812">Transmembrane</keyword>
<keyword evidence="8" id="KW-0130">Cell adhesion</keyword>
<dbReference type="InterPro" id="IPR032455">
    <property type="entry name" value="Cadherin_C"/>
</dbReference>
<dbReference type="AlphaFoldDB" id="A0A7K5KWZ8"/>
<feature type="region of interest" description="Disordered" evidence="13">
    <location>
        <begin position="797"/>
        <end position="818"/>
    </location>
</feature>
<dbReference type="FunFam" id="2.60.40.60:FF:000004">
    <property type="entry name" value="Protocadherin 1 gamma 2"/>
    <property type="match status" value="1"/>
</dbReference>
<keyword evidence="5" id="KW-0732">Signal</keyword>
<feature type="non-terminal residue" evidence="16">
    <location>
        <position position="818"/>
    </location>
</feature>
<dbReference type="EMBL" id="VZRF01003701">
    <property type="protein sequence ID" value="NWT10775.1"/>
    <property type="molecule type" value="Genomic_DNA"/>
</dbReference>
<organism evidence="16 17">
    <name type="scientific">Vireo altiloquus</name>
    <name type="common">Black-whiskered vireo</name>
    <name type="synonym">Muscicapa altiloqua</name>
    <dbReference type="NCBI Taxonomy" id="34956"/>
    <lineage>
        <taxon>Eukaryota</taxon>
        <taxon>Metazoa</taxon>
        <taxon>Chordata</taxon>
        <taxon>Craniata</taxon>
        <taxon>Vertebrata</taxon>
        <taxon>Euteleostomi</taxon>
        <taxon>Archelosauria</taxon>
        <taxon>Archosauria</taxon>
        <taxon>Dinosauria</taxon>
        <taxon>Saurischia</taxon>
        <taxon>Theropoda</taxon>
        <taxon>Coelurosauria</taxon>
        <taxon>Aves</taxon>
        <taxon>Neognathae</taxon>
        <taxon>Neoaves</taxon>
        <taxon>Telluraves</taxon>
        <taxon>Australaves</taxon>
        <taxon>Passeriformes</taxon>
        <taxon>Corvoidea</taxon>
        <taxon>Vireonidae</taxon>
        <taxon>Vireoninae</taxon>
        <taxon>Vireo</taxon>
    </lineage>
</organism>
<dbReference type="PROSITE" id="PS00232">
    <property type="entry name" value="CADHERIN_1"/>
    <property type="match status" value="3"/>
</dbReference>
<evidence type="ECO:0000256" key="5">
    <source>
        <dbReference type="ARBA" id="ARBA00022729"/>
    </source>
</evidence>
<gene>
    <name evidence="16" type="primary">Pcdhgb5_0</name>
    <name evidence="16" type="ORF">VIRALT_R03417</name>
</gene>
<keyword evidence="11" id="KW-0325">Glycoprotein</keyword>
<evidence type="ECO:0000313" key="16">
    <source>
        <dbReference type="EMBL" id="NWT10775.1"/>
    </source>
</evidence>
<feature type="domain" description="Cadherin" evidence="15">
    <location>
        <begin position="142"/>
        <end position="250"/>
    </location>
</feature>
<feature type="domain" description="Cadherin" evidence="15">
    <location>
        <begin position="461"/>
        <end position="570"/>
    </location>
</feature>
<dbReference type="GO" id="GO:0005509">
    <property type="term" value="F:calcium ion binding"/>
    <property type="evidence" value="ECO:0007669"/>
    <property type="project" value="UniProtKB-UniRule"/>
</dbReference>
<dbReference type="FunFam" id="2.60.40.60:FF:000002">
    <property type="entry name" value="Protocadherin alpha 2"/>
    <property type="match status" value="1"/>
</dbReference>
<dbReference type="Pfam" id="PF00028">
    <property type="entry name" value="Cadherin"/>
    <property type="match status" value="5"/>
</dbReference>
<keyword evidence="10 14" id="KW-0472">Membrane</keyword>
<comment type="caution">
    <text evidence="16">The sequence shown here is derived from an EMBL/GenBank/DDBJ whole genome shotgun (WGS) entry which is preliminary data.</text>
</comment>
<evidence type="ECO:0000256" key="10">
    <source>
        <dbReference type="ARBA" id="ARBA00023136"/>
    </source>
</evidence>
<proteinExistence type="predicted"/>
<evidence type="ECO:0000256" key="2">
    <source>
        <dbReference type="ARBA" id="ARBA00004251"/>
    </source>
</evidence>
<dbReference type="GO" id="GO:0007156">
    <property type="term" value="P:homophilic cell adhesion via plasma membrane adhesion molecules"/>
    <property type="evidence" value="ECO:0007669"/>
    <property type="project" value="InterPro"/>
</dbReference>
<keyword evidence="7 12" id="KW-0106">Calcium</keyword>
<keyword evidence="9 14" id="KW-1133">Transmembrane helix</keyword>
<evidence type="ECO:0000256" key="11">
    <source>
        <dbReference type="ARBA" id="ARBA00023180"/>
    </source>
</evidence>
<dbReference type="PANTHER" id="PTHR24028">
    <property type="entry name" value="CADHERIN-87A"/>
    <property type="match status" value="1"/>
</dbReference>
<feature type="domain" description="Cadherin" evidence="15">
    <location>
        <begin position="251"/>
        <end position="355"/>
    </location>
</feature>